<dbReference type="AlphaFoldDB" id="A0A916U113"/>
<evidence type="ECO:0000313" key="2">
    <source>
        <dbReference type="Proteomes" id="UP000637002"/>
    </source>
</evidence>
<proteinExistence type="predicted"/>
<evidence type="ECO:0000313" key="1">
    <source>
        <dbReference type="EMBL" id="GGC56315.1"/>
    </source>
</evidence>
<name>A0A916U113_9HYPH</name>
<comment type="caution">
    <text evidence="1">The sequence shown here is derived from an EMBL/GenBank/DDBJ whole genome shotgun (WGS) entry which is preliminary data.</text>
</comment>
<reference evidence="1" key="2">
    <citation type="submission" date="2020-09" db="EMBL/GenBank/DDBJ databases">
        <authorList>
            <person name="Sun Q."/>
            <person name="Zhou Y."/>
        </authorList>
    </citation>
    <scope>NUCLEOTIDE SEQUENCE</scope>
    <source>
        <strain evidence="1">CGMCC 1.12919</strain>
    </source>
</reference>
<organism evidence="1 2">
    <name type="scientific">Chelatococcus reniformis</name>
    <dbReference type="NCBI Taxonomy" id="1494448"/>
    <lineage>
        <taxon>Bacteria</taxon>
        <taxon>Pseudomonadati</taxon>
        <taxon>Pseudomonadota</taxon>
        <taxon>Alphaproteobacteria</taxon>
        <taxon>Hyphomicrobiales</taxon>
        <taxon>Chelatococcaceae</taxon>
        <taxon>Chelatococcus</taxon>
    </lineage>
</organism>
<reference evidence="1" key="1">
    <citation type="journal article" date="2014" name="Int. J. Syst. Evol. Microbiol.">
        <title>Complete genome sequence of Corynebacterium casei LMG S-19264T (=DSM 44701T), isolated from a smear-ripened cheese.</title>
        <authorList>
            <consortium name="US DOE Joint Genome Institute (JGI-PGF)"/>
            <person name="Walter F."/>
            <person name="Albersmeier A."/>
            <person name="Kalinowski J."/>
            <person name="Ruckert C."/>
        </authorList>
    </citation>
    <scope>NUCLEOTIDE SEQUENCE</scope>
    <source>
        <strain evidence="1">CGMCC 1.12919</strain>
    </source>
</reference>
<gene>
    <name evidence="1" type="ORF">GCM10010994_14040</name>
</gene>
<dbReference type="Proteomes" id="UP000637002">
    <property type="component" value="Unassembled WGS sequence"/>
</dbReference>
<keyword evidence="2" id="KW-1185">Reference proteome</keyword>
<accession>A0A916U113</accession>
<protein>
    <submittedName>
        <fullName evidence="1">Uncharacterized protein</fullName>
    </submittedName>
</protein>
<dbReference type="EMBL" id="BMGG01000002">
    <property type="protein sequence ID" value="GGC56315.1"/>
    <property type="molecule type" value="Genomic_DNA"/>
</dbReference>
<sequence length="117" mass="12642">MEPVAMALKAIKALGALGLLVGLSAWTPLLPGHPGPAIPVWDNSYDIMHCRKVRVVSEPVYTDAAFDQALDAMIGRTVALGGTDLYLRKNGHDWSSVTGVAYRCGRGPARHNKIIKY</sequence>